<dbReference type="RefSeq" id="WP_264224400.1">
    <property type="nucleotide sequence ID" value="NZ_CP107716.1"/>
</dbReference>
<keyword evidence="4" id="KW-0408">Iron</keyword>
<evidence type="ECO:0000256" key="5">
    <source>
        <dbReference type="ARBA" id="ARBA00022729"/>
    </source>
</evidence>
<keyword evidence="9" id="KW-1185">Reference proteome</keyword>
<feature type="signal peptide" evidence="6">
    <location>
        <begin position="1"/>
        <end position="23"/>
    </location>
</feature>
<evidence type="ECO:0000256" key="6">
    <source>
        <dbReference type="SAM" id="SignalP"/>
    </source>
</evidence>
<dbReference type="EMBL" id="CP107716">
    <property type="protein sequence ID" value="UYQ70711.1"/>
    <property type="molecule type" value="Genomic_DNA"/>
</dbReference>
<accession>A0ABY6IJD5</accession>
<protein>
    <submittedName>
        <fullName evidence="8">ABC transporter substrate-binding protein</fullName>
    </submittedName>
</protein>
<feature type="domain" description="Fe/B12 periplasmic-binding" evidence="7">
    <location>
        <begin position="50"/>
        <end position="288"/>
    </location>
</feature>
<sequence>MKRLTITSALAVLMAGTASLAIAQEWSFTDGAGNTITLDSPPERIVAFSSSAAGLMQFGIEPVGIFTDDSTSEKSYAEFDLSGIEIVRTAYNELQAESLLAFDADLIVTEYWPRTGDYSGGDAMRPDGQFADIAPIVGVLQGDSVLGLIEDYGRLAEALGADLDAPEIEQKRTAFNQARAQLTAAAEAKPGLTVMAAWADTDSLYVAAPTGAAELNDFASWGLNMVEPDAPEGEYWGILSWENADTYPADVLLLDDRFGTATREAVDAQPLAELIPAVAAGQVGDWPAWWIRTYGAYTAEIEKLTALVENAEVVQE</sequence>
<evidence type="ECO:0000256" key="3">
    <source>
        <dbReference type="ARBA" id="ARBA00022448"/>
    </source>
</evidence>
<evidence type="ECO:0000256" key="1">
    <source>
        <dbReference type="ARBA" id="ARBA00004196"/>
    </source>
</evidence>
<evidence type="ECO:0000256" key="4">
    <source>
        <dbReference type="ARBA" id="ARBA00022496"/>
    </source>
</evidence>
<proteinExistence type="inferred from homology"/>
<keyword evidence="4" id="KW-0410">Iron transport</keyword>
<feature type="chain" id="PRO_5045740120" evidence="6">
    <location>
        <begin position="24"/>
        <end position="316"/>
    </location>
</feature>
<evidence type="ECO:0000313" key="8">
    <source>
        <dbReference type="EMBL" id="UYQ70711.1"/>
    </source>
</evidence>
<dbReference type="PANTHER" id="PTHR30532">
    <property type="entry name" value="IRON III DICITRATE-BINDING PERIPLASMIC PROTEIN"/>
    <property type="match status" value="1"/>
</dbReference>
<keyword evidence="5 6" id="KW-0732">Signal</keyword>
<evidence type="ECO:0000259" key="7">
    <source>
        <dbReference type="Pfam" id="PF01497"/>
    </source>
</evidence>
<dbReference type="InterPro" id="IPR051313">
    <property type="entry name" value="Bact_iron-sidero_bind"/>
</dbReference>
<name>A0ABY6IJD5_9HYPH</name>
<comment type="similarity">
    <text evidence="2">Belongs to the bacterial solute-binding protein 8 family.</text>
</comment>
<dbReference type="Pfam" id="PF01497">
    <property type="entry name" value="Peripla_BP_2"/>
    <property type="match status" value="1"/>
</dbReference>
<keyword evidence="4" id="KW-0406">Ion transport</keyword>
<dbReference type="Gene3D" id="3.40.50.1980">
    <property type="entry name" value="Nitrogenase molybdenum iron protein domain"/>
    <property type="match status" value="2"/>
</dbReference>
<organism evidence="8 9">
    <name type="scientific">Pelagibacterium flavum</name>
    <dbReference type="NCBI Taxonomy" id="2984530"/>
    <lineage>
        <taxon>Bacteria</taxon>
        <taxon>Pseudomonadati</taxon>
        <taxon>Pseudomonadota</taxon>
        <taxon>Alphaproteobacteria</taxon>
        <taxon>Hyphomicrobiales</taxon>
        <taxon>Devosiaceae</taxon>
        <taxon>Pelagibacterium</taxon>
    </lineage>
</organism>
<reference evidence="8" key="1">
    <citation type="submission" date="2022-10" db="EMBL/GenBank/DDBJ databases">
        <title>YIM 151497 complete genome.</title>
        <authorList>
            <person name="Chen X."/>
        </authorList>
    </citation>
    <scope>NUCLEOTIDE SEQUENCE</scope>
    <source>
        <strain evidence="8">YIM 151497</strain>
    </source>
</reference>
<evidence type="ECO:0000256" key="2">
    <source>
        <dbReference type="ARBA" id="ARBA00008814"/>
    </source>
</evidence>
<evidence type="ECO:0000313" key="9">
    <source>
        <dbReference type="Proteomes" id="UP001163882"/>
    </source>
</evidence>
<dbReference type="PANTHER" id="PTHR30532:SF24">
    <property type="entry name" value="FERRIC ENTEROBACTIN-BINDING PERIPLASMIC PROTEIN FEPB"/>
    <property type="match status" value="1"/>
</dbReference>
<dbReference type="InterPro" id="IPR002491">
    <property type="entry name" value="ABC_transptr_periplasmic_BD"/>
</dbReference>
<gene>
    <name evidence="8" type="ORF">OF122_11590</name>
</gene>
<keyword evidence="3" id="KW-0813">Transport</keyword>
<dbReference type="Proteomes" id="UP001163882">
    <property type="component" value="Chromosome"/>
</dbReference>
<comment type="subcellular location">
    <subcellularLocation>
        <location evidence="1">Cell envelope</location>
    </subcellularLocation>
</comment>
<dbReference type="SUPFAM" id="SSF53807">
    <property type="entry name" value="Helical backbone' metal receptor"/>
    <property type="match status" value="1"/>
</dbReference>